<dbReference type="InterPro" id="IPR023048">
    <property type="entry name" value="NADH:quinone_OxRdtase_FMN_depd"/>
</dbReference>
<evidence type="ECO:0000256" key="1">
    <source>
        <dbReference type="ARBA" id="ARBA00022630"/>
    </source>
</evidence>
<dbReference type="EMBL" id="JAGSNF010000001">
    <property type="protein sequence ID" value="MBR7741864.1"/>
    <property type="molecule type" value="Genomic_DNA"/>
</dbReference>
<dbReference type="GO" id="GO:0016655">
    <property type="term" value="F:oxidoreductase activity, acting on NAD(P)H, quinone or similar compound as acceptor"/>
    <property type="evidence" value="ECO:0007669"/>
    <property type="project" value="InterPro"/>
</dbReference>
<comment type="caution">
    <text evidence="8">The sequence shown here is derived from an EMBL/GenBank/DDBJ whole genome shotgun (WGS) entry which is preliminary data.</text>
</comment>
<evidence type="ECO:0000313" key="9">
    <source>
        <dbReference type="Proteomes" id="UP000677016"/>
    </source>
</evidence>
<comment type="subunit">
    <text evidence="6">Homodimer.</text>
</comment>
<evidence type="ECO:0000256" key="2">
    <source>
        <dbReference type="ARBA" id="ARBA00022643"/>
    </source>
</evidence>
<evidence type="ECO:0000256" key="5">
    <source>
        <dbReference type="ARBA" id="ARBA00048542"/>
    </source>
</evidence>
<dbReference type="PANTHER" id="PTHR43741">
    <property type="entry name" value="FMN-DEPENDENT NADH-AZOREDUCTASE 1"/>
    <property type="match status" value="1"/>
</dbReference>
<dbReference type="Gene3D" id="3.40.50.360">
    <property type="match status" value="1"/>
</dbReference>
<dbReference type="InterPro" id="IPR050104">
    <property type="entry name" value="FMN-dep_NADH:Q_OxRdtase_AzoR1"/>
</dbReference>
<comment type="cofactor">
    <cofactor evidence="6">
        <name>FMN</name>
        <dbReference type="ChEBI" id="CHEBI:58210"/>
    </cofactor>
    <text evidence="6">Binds 1 FMN per subunit.</text>
</comment>
<keyword evidence="3 6" id="KW-0560">Oxidoreductase</keyword>
<keyword evidence="1 6" id="KW-0285">Flavoprotein</keyword>
<dbReference type="EC" id="1.7.1.17" evidence="6"/>
<dbReference type="GO" id="GO:0010181">
    <property type="term" value="F:FMN binding"/>
    <property type="evidence" value="ECO:0007669"/>
    <property type="project" value="UniProtKB-UniRule"/>
</dbReference>
<comment type="similarity">
    <text evidence="6">Belongs to the azoreductase type 1 family.</text>
</comment>
<accession>A0A941D4C1</accession>
<feature type="binding site" evidence="6">
    <location>
        <begin position="91"/>
        <end position="94"/>
    </location>
    <ligand>
        <name>FMN</name>
        <dbReference type="ChEBI" id="CHEBI:58210"/>
    </ligand>
</feature>
<dbReference type="Proteomes" id="UP000677016">
    <property type="component" value="Unassembled WGS sequence"/>
</dbReference>
<dbReference type="EC" id="1.6.5.-" evidence="6"/>
<dbReference type="Pfam" id="PF02525">
    <property type="entry name" value="Flavodoxin_2"/>
    <property type="match status" value="1"/>
</dbReference>
<organism evidence="8 9">
    <name type="scientific">Phycicoccus avicenniae</name>
    <dbReference type="NCBI Taxonomy" id="2828860"/>
    <lineage>
        <taxon>Bacteria</taxon>
        <taxon>Bacillati</taxon>
        <taxon>Actinomycetota</taxon>
        <taxon>Actinomycetes</taxon>
        <taxon>Micrococcales</taxon>
        <taxon>Intrasporangiaceae</taxon>
        <taxon>Phycicoccus</taxon>
    </lineage>
</organism>
<comment type="catalytic activity">
    <reaction evidence="6">
        <text>2 a quinone + NADH + H(+) = 2 a 1,4-benzosemiquinone + NAD(+)</text>
        <dbReference type="Rhea" id="RHEA:65952"/>
        <dbReference type="ChEBI" id="CHEBI:15378"/>
        <dbReference type="ChEBI" id="CHEBI:57540"/>
        <dbReference type="ChEBI" id="CHEBI:57945"/>
        <dbReference type="ChEBI" id="CHEBI:132124"/>
        <dbReference type="ChEBI" id="CHEBI:134225"/>
    </reaction>
</comment>
<evidence type="ECO:0000256" key="6">
    <source>
        <dbReference type="HAMAP-Rule" id="MF_01216"/>
    </source>
</evidence>
<feature type="binding site" evidence="6">
    <location>
        <begin position="16"/>
        <end position="18"/>
    </location>
    <ligand>
        <name>FMN</name>
        <dbReference type="ChEBI" id="CHEBI:58210"/>
    </ligand>
</feature>
<sequence length="222" mass="23980">MTELLRLDVSARGTDSVSRTVTDTFERTWRERTPHAEVTTRDLAESAVPHLPAEVVPRSTGQVVETDAARFQDSLVDELVRADAVVISTPMYNLGIPSVLKAWIDHVILLGRTLRFHGEPPPTAGTPMTVITTFGGGYGPGAPREGWDHLRPYLRTVFEGMLRMDVEFVTVEYTLAATTPGMEDLVEMGARALRLGHETASRRAAGVAASLATGGLADLAAS</sequence>
<dbReference type="GO" id="GO:0009055">
    <property type="term" value="F:electron transfer activity"/>
    <property type="evidence" value="ECO:0007669"/>
    <property type="project" value="UniProtKB-UniRule"/>
</dbReference>
<dbReference type="SUPFAM" id="SSF52218">
    <property type="entry name" value="Flavoproteins"/>
    <property type="match status" value="1"/>
</dbReference>
<dbReference type="InterPro" id="IPR003680">
    <property type="entry name" value="Flavodoxin_fold"/>
</dbReference>
<proteinExistence type="inferred from homology"/>
<dbReference type="HAMAP" id="MF_01216">
    <property type="entry name" value="Azoreductase_type1"/>
    <property type="match status" value="1"/>
</dbReference>
<keyword evidence="9" id="KW-1185">Reference proteome</keyword>
<dbReference type="InterPro" id="IPR029039">
    <property type="entry name" value="Flavoprotein-like_sf"/>
</dbReference>
<comment type="function">
    <text evidence="6">Also exhibits azoreductase activity. Catalyzes the reductive cleavage of the azo bond in aromatic azo compounds to the corresponding amines.</text>
</comment>
<evidence type="ECO:0000313" key="8">
    <source>
        <dbReference type="EMBL" id="MBR7741864.1"/>
    </source>
</evidence>
<feature type="binding site" evidence="6">
    <location>
        <begin position="133"/>
        <end position="136"/>
    </location>
    <ligand>
        <name>FMN</name>
        <dbReference type="ChEBI" id="CHEBI:58210"/>
    </ligand>
</feature>
<feature type="binding site" evidence="6">
    <location>
        <position position="10"/>
    </location>
    <ligand>
        <name>FMN</name>
        <dbReference type="ChEBI" id="CHEBI:58210"/>
    </ligand>
</feature>
<dbReference type="GO" id="GO:0016652">
    <property type="term" value="F:oxidoreductase activity, acting on NAD(P)H as acceptor"/>
    <property type="evidence" value="ECO:0007669"/>
    <property type="project" value="UniProtKB-UniRule"/>
</dbReference>
<reference evidence="8" key="1">
    <citation type="submission" date="2021-04" db="EMBL/GenBank/DDBJ databases">
        <title>Phycicoccus avicenniae sp. nov., a novel endophytic actinomycetes isolated from branch of Avicennia mariana.</title>
        <authorList>
            <person name="Tuo L."/>
        </authorList>
    </citation>
    <scope>NUCLEOTIDE SEQUENCE</scope>
    <source>
        <strain evidence="8">BSK3Z-2</strain>
    </source>
</reference>
<evidence type="ECO:0000256" key="4">
    <source>
        <dbReference type="ARBA" id="ARBA00023027"/>
    </source>
</evidence>
<gene>
    <name evidence="6" type="primary">azoR</name>
    <name evidence="8" type="ORF">KC207_00970</name>
</gene>
<keyword evidence="2 6" id="KW-0288">FMN</keyword>
<comment type="catalytic activity">
    <reaction evidence="5">
        <text>N,N-dimethyl-1,4-phenylenediamine + anthranilate + 2 NAD(+) = 2-(4-dimethylaminophenyl)diazenylbenzoate + 2 NADH + 2 H(+)</text>
        <dbReference type="Rhea" id="RHEA:55872"/>
        <dbReference type="ChEBI" id="CHEBI:15378"/>
        <dbReference type="ChEBI" id="CHEBI:15783"/>
        <dbReference type="ChEBI" id="CHEBI:16567"/>
        <dbReference type="ChEBI" id="CHEBI:57540"/>
        <dbReference type="ChEBI" id="CHEBI:57945"/>
        <dbReference type="ChEBI" id="CHEBI:71579"/>
        <dbReference type="EC" id="1.7.1.17"/>
    </reaction>
    <physiologicalReaction direction="right-to-left" evidence="5">
        <dbReference type="Rhea" id="RHEA:55874"/>
    </physiologicalReaction>
</comment>
<dbReference type="AlphaFoldDB" id="A0A941D4C1"/>
<comment type="function">
    <text evidence="6">Quinone reductase that provides resistance to thiol-specific stress caused by electrophilic quinones.</text>
</comment>
<name>A0A941D4C1_9MICO</name>
<feature type="domain" description="Flavodoxin-like fold" evidence="7">
    <location>
        <begin position="4"/>
        <end position="177"/>
    </location>
</feature>
<evidence type="ECO:0000256" key="3">
    <source>
        <dbReference type="ARBA" id="ARBA00023002"/>
    </source>
</evidence>
<protein>
    <recommendedName>
        <fullName evidence="6">FMN dependent NADH:quinone oxidoreductase</fullName>
        <ecNumber evidence="6">1.6.5.-</ecNumber>
    </recommendedName>
    <alternativeName>
        <fullName evidence="6">Azo-dye reductase</fullName>
    </alternativeName>
    <alternativeName>
        <fullName evidence="6">FMN-dependent NADH-azo compound oxidoreductase</fullName>
    </alternativeName>
    <alternativeName>
        <fullName evidence="6">FMN-dependent NADH-azoreductase</fullName>
        <ecNumber evidence="6">1.7.1.17</ecNumber>
    </alternativeName>
</protein>
<evidence type="ECO:0000259" key="7">
    <source>
        <dbReference type="Pfam" id="PF02525"/>
    </source>
</evidence>
<dbReference type="PANTHER" id="PTHR43741:SF4">
    <property type="entry name" value="FMN-DEPENDENT NADH:QUINONE OXIDOREDUCTASE"/>
    <property type="match status" value="1"/>
</dbReference>
<dbReference type="RefSeq" id="WP_211601024.1">
    <property type="nucleotide sequence ID" value="NZ_JAGSNF010000001.1"/>
</dbReference>
<keyword evidence="4 6" id="KW-0520">NAD</keyword>